<gene>
    <name evidence="4" type="ORF">TSA66_18720</name>
</gene>
<accession>A0A0C2BQR1</accession>
<organism evidence="4 5">
    <name type="scientific">Noviherbaspirillum autotrophicum</name>
    <dbReference type="NCBI Taxonomy" id="709839"/>
    <lineage>
        <taxon>Bacteria</taxon>
        <taxon>Pseudomonadati</taxon>
        <taxon>Pseudomonadota</taxon>
        <taxon>Betaproteobacteria</taxon>
        <taxon>Burkholderiales</taxon>
        <taxon>Oxalobacteraceae</taxon>
        <taxon>Noviherbaspirillum</taxon>
    </lineage>
</organism>
<dbReference type="PANTHER" id="PTHR10655">
    <property type="entry name" value="LYSOPHOSPHOLIPASE-RELATED"/>
    <property type="match status" value="1"/>
</dbReference>
<evidence type="ECO:0000313" key="4">
    <source>
        <dbReference type="EMBL" id="KIF82384.1"/>
    </source>
</evidence>
<evidence type="ECO:0000256" key="2">
    <source>
        <dbReference type="ARBA" id="ARBA00022801"/>
    </source>
</evidence>
<dbReference type="PANTHER" id="PTHR10655:SF17">
    <property type="entry name" value="LYSOPHOSPHOLIPASE-LIKE PROTEIN 1"/>
    <property type="match status" value="1"/>
</dbReference>
<dbReference type="OrthoDB" id="9801763at2"/>
<keyword evidence="5" id="KW-1185">Reference proteome</keyword>
<comment type="caution">
    <text evidence="4">The sequence shown here is derived from an EMBL/GenBank/DDBJ whole genome shotgun (WGS) entry which is preliminary data.</text>
</comment>
<evidence type="ECO:0000256" key="1">
    <source>
        <dbReference type="ARBA" id="ARBA00006499"/>
    </source>
</evidence>
<protein>
    <submittedName>
        <fullName evidence="4">Carboxylesterase</fullName>
    </submittedName>
</protein>
<dbReference type="STRING" id="709839.TSA66_18720"/>
<dbReference type="AlphaFoldDB" id="A0A0C2BQR1"/>
<reference evidence="4 5" key="1">
    <citation type="submission" date="2014-12" db="EMBL/GenBank/DDBJ databases">
        <title>Denitrispirillum autotrophicum gen. nov., sp. nov., Denitrifying, Facultatively Autotrophic Bacteria Isolated from Rice Paddy Soil.</title>
        <authorList>
            <person name="Ishii S."/>
            <person name="Ashida N."/>
            <person name="Ohno H."/>
            <person name="Otsuka S."/>
            <person name="Yokota A."/>
            <person name="Senoo K."/>
        </authorList>
    </citation>
    <scope>NUCLEOTIDE SEQUENCE [LARGE SCALE GENOMIC DNA]</scope>
    <source>
        <strain evidence="4 5">TSA66</strain>
    </source>
</reference>
<dbReference type="InterPro" id="IPR050565">
    <property type="entry name" value="LYPA1-2/EST-like"/>
</dbReference>
<keyword evidence="2" id="KW-0378">Hydrolase</keyword>
<comment type="similarity">
    <text evidence="1">Belongs to the AB hydrolase superfamily. AB hydrolase 2 family.</text>
</comment>
<dbReference type="EMBL" id="JWJG01000028">
    <property type="protein sequence ID" value="KIF82384.1"/>
    <property type="molecule type" value="Genomic_DNA"/>
</dbReference>
<dbReference type="InterPro" id="IPR029058">
    <property type="entry name" value="AB_hydrolase_fold"/>
</dbReference>
<sequence>MTKNSLPLEAIEIETAPNPTVAVIWLHGLGADGNDFVPIVRELDLSGCPPIRFVFPHAPVMPVTINAGYMMRAWYDILGVDLSQREDEPGLRKSQALVEQLIAQEKSRGIPASRIILAGFSQGCAMTLHTGLRHPEKLAGLLCLSGYLPIHATVPDERHSANRDTPIFFAHGIDDPIVRIDLARKSRDMLKALGHQVEWHEYLMPHSVCEEEIDDIGAWLKRVLA</sequence>
<dbReference type="GO" id="GO:0016787">
    <property type="term" value="F:hydrolase activity"/>
    <property type="evidence" value="ECO:0007669"/>
    <property type="project" value="UniProtKB-KW"/>
</dbReference>
<dbReference type="InterPro" id="IPR003140">
    <property type="entry name" value="PLipase/COase/thioEstase"/>
</dbReference>
<name>A0A0C2BQR1_9BURK</name>
<dbReference type="Gene3D" id="3.40.50.1820">
    <property type="entry name" value="alpha/beta hydrolase"/>
    <property type="match status" value="1"/>
</dbReference>
<feature type="domain" description="Phospholipase/carboxylesterase/thioesterase" evidence="3">
    <location>
        <begin position="18"/>
        <end position="221"/>
    </location>
</feature>
<evidence type="ECO:0000313" key="5">
    <source>
        <dbReference type="Proteomes" id="UP000031572"/>
    </source>
</evidence>
<dbReference type="Proteomes" id="UP000031572">
    <property type="component" value="Unassembled WGS sequence"/>
</dbReference>
<proteinExistence type="inferred from homology"/>
<dbReference type="SUPFAM" id="SSF53474">
    <property type="entry name" value="alpha/beta-Hydrolases"/>
    <property type="match status" value="1"/>
</dbReference>
<evidence type="ECO:0000259" key="3">
    <source>
        <dbReference type="Pfam" id="PF02230"/>
    </source>
</evidence>
<dbReference type="RefSeq" id="WP_040041058.1">
    <property type="nucleotide sequence ID" value="NZ_JWJG01000028.1"/>
</dbReference>
<dbReference type="Pfam" id="PF02230">
    <property type="entry name" value="Abhydrolase_2"/>
    <property type="match status" value="1"/>
</dbReference>